<name>A0A3N4JLQ5_9PEZI</name>
<protein>
    <submittedName>
        <fullName evidence="3">RCC1/BLIP-II</fullName>
    </submittedName>
</protein>
<reference evidence="3 4" key="1">
    <citation type="journal article" date="2018" name="Nat. Ecol. Evol.">
        <title>Pezizomycetes genomes reveal the molecular basis of ectomycorrhizal truffle lifestyle.</title>
        <authorList>
            <person name="Murat C."/>
            <person name="Payen T."/>
            <person name="Noel B."/>
            <person name="Kuo A."/>
            <person name="Morin E."/>
            <person name="Chen J."/>
            <person name="Kohler A."/>
            <person name="Krizsan K."/>
            <person name="Balestrini R."/>
            <person name="Da Silva C."/>
            <person name="Montanini B."/>
            <person name="Hainaut M."/>
            <person name="Levati E."/>
            <person name="Barry K.W."/>
            <person name="Belfiori B."/>
            <person name="Cichocki N."/>
            <person name="Clum A."/>
            <person name="Dockter R.B."/>
            <person name="Fauchery L."/>
            <person name="Guy J."/>
            <person name="Iotti M."/>
            <person name="Le Tacon F."/>
            <person name="Lindquist E.A."/>
            <person name="Lipzen A."/>
            <person name="Malagnac F."/>
            <person name="Mello A."/>
            <person name="Molinier V."/>
            <person name="Miyauchi S."/>
            <person name="Poulain J."/>
            <person name="Riccioni C."/>
            <person name="Rubini A."/>
            <person name="Sitrit Y."/>
            <person name="Splivallo R."/>
            <person name="Traeger S."/>
            <person name="Wang M."/>
            <person name="Zifcakova L."/>
            <person name="Wipf D."/>
            <person name="Zambonelli A."/>
            <person name="Paolocci F."/>
            <person name="Nowrousian M."/>
            <person name="Ottonello S."/>
            <person name="Baldrian P."/>
            <person name="Spatafora J.W."/>
            <person name="Henrissat B."/>
            <person name="Nagy L.G."/>
            <person name="Aury J.M."/>
            <person name="Wincker P."/>
            <person name="Grigoriev I.V."/>
            <person name="Bonfante P."/>
            <person name="Martin F.M."/>
        </authorList>
    </citation>
    <scope>NUCLEOTIDE SEQUENCE [LARGE SCALE GENOMIC DNA]</scope>
    <source>
        <strain evidence="3 4">120613-1</strain>
    </source>
</reference>
<dbReference type="OrthoDB" id="10256179at2759"/>
<proteinExistence type="predicted"/>
<keyword evidence="4" id="KW-1185">Reference proteome</keyword>
<evidence type="ECO:0000313" key="3">
    <source>
        <dbReference type="EMBL" id="RPA99179.1"/>
    </source>
</evidence>
<dbReference type="STRING" id="1336337.A0A3N4JLQ5"/>
<dbReference type="PROSITE" id="PS00626">
    <property type="entry name" value="RCC1_2"/>
    <property type="match status" value="1"/>
</dbReference>
<organism evidence="3 4">
    <name type="scientific">Choiromyces venosus 120613-1</name>
    <dbReference type="NCBI Taxonomy" id="1336337"/>
    <lineage>
        <taxon>Eukaryota</taxon>
        <taxon>Fungi</taxon>
        <taxon>Dikarya</taxon>
        <taxon>Ascomycota</taxon>
        <taxon>Pezizomycotina</taxon>
        <taxon>Pezizomycetes</taxon>
        <taxon>Pezizales</taxon>
        <taxon>Tuberaceae</taxon>
        <taxon>Choiromyces</taxon>
    </lineage>
</organism>
<feature type="region of interest" description="Disordered" evidence="2">
    <location>
        <begin position="529"/>
        <end position="560"/>
    </location>
</feature>
<dbReference type="SUPFAM" id="SSF50985">
    <property type="entry name" value="RCC1/BLIP-II"/>
    <property type="match status" value="1"/>
</dbReference>
<dbReference type="GO" id="GO:0034551">
    <property type="term" value="P:mitochondrial respiratory chain complex III assembly"/>
    <property type="evidence" value="ECO:0007669"/>
    <property type="project" value="TreeGrafter"/>
</dbReference>
<dbReference type="PANTHER" id="PTHR47563:SF1">
    <property type="entry name" value="PROTEIN FMP25, MITOCHONDRIAL"/>
    <property type="match status" value="1"/>
</dbReference>
<dbReference type="Gene3D" id="2.130.10.30">
    <property type="entry name" value="Regulator of chromosome condensation 1/beta-lactamase-inhibitor protein II"/>
    <property type="match status" value="1"/>
</dbReference>
<sequence length="600" mass="64602">MFQPIGTASNLRFVLLRQTKLGSRFVYCRNTSTIPRSRASPNLSAGHRKTVTTTLGLLGGLAIYQWAYGIEVHAEAPPASSTEDLKRKLSIQHIQVGNSLQNPGVYAWGNNIGRVVAPDSDENLIKSPRRLPFFDNMLLRDLKLDRNIGVAVTEKGDLLQWGTAYADGIKTPEVTLKGKNIVKAQLSQDRIFALSKDGTVYSLPMAKKYQLAGAKPSESSWIPGLSSESNIHYRTLKPELGYLESVTDIASGSDHILLLTSKGRVFSAVASSSFPVRGQTGVRGLTYAARPKDKPYDTCHEITSLNGQTITKIAAGDYHSLVCDNKGQVYSFGDNTNGQLGFDYNPESNVVPTPTPLSLKAQYPGRNLATTVKTLAAGGANSYFVVDVEDTQKGGVTSDLLSCGTGIFGNLGNGRWTHVQGSPIKVKSLSGLSEYDEKANKIIPIRPKYLSVGATHTSAIMDNLTKVDASTSSSSPVHDVNYGADVLWWGNNEHYQLGTGKRTNSCVPVYIPPLDPVPEDMVVDKASVMTGPSTQGDLTRKSGIIGGKGDDVGGGMSTGKDQVHRFQITPKKKVNVAGRTVEFEQKICCGRGNTAVYSAV</sequence>
<evidence type="ECO:0000256" key="1">
    <source>
        <dbReference type="PROSITE-ProRule" id="PRU00235"/>
    </source>
</evidence>
<dbReference type="PROSITE" id="PS50012">
    <property type="entry name" value="RCC1_3"/>
    <property type="match status" value="1"/>
</dbReference>
<dbReference type="AlphaFoldDB" id="A0A3N4JLQ5"/>
<dbReference type="Proteomes" id="UP000276215">
    <property type="component" value="Unassembled WGS sequence"/>
</dbReference>
<dbReference type="Pfam" id="PF00415">
    <property type="entry name" value="RCC1"/>
    <property type="match status" value="1"/>
</dbReference>
<evidence type="ECO:0000313" key="4">
    <source>
        <dbReference type="Proteomes" id="UP000276215"/>
    </source>
</evidence>
<feature type="repeat" description="RCC1" evidence="1">
    <location>
        <begin position="327"/>
        <end position="388"/>
    </location>
</feature>
<feature type="compositionally biased region" description="Gly residues" evidence="2">
    <location>
        <begin position="544"/>
        <end position="557"/>
    </location>
</feature>
<gene>
    <name evidence="3" type="ORF">L873DRAFT_1843732</name>
</gene>
<dbReference type="Pfam" id="PF13540">
    <property type="entry name" value="RCC1_2"/>
    <property type="match status" value="1"/>
</dbReference>
<accession>A0A3N4JLQ5</accession>
<dbReference type="PANTHER" id="PTHR47563">
    <property type="entry name" value="PROTEIN FMP25, MITOCHONDRIAL"/>
    <property type="match status" value="1"/>
</dbReference>
<dbReference type="EMBL" id="ML120389">
    <property type="protein sequence ID" value="RPA99179.1"/>
    <property type="molecule type" value="Genomic_DNA"/>
</dbReference>
<dbReference type="InterPro" id="IPR009091">
    <property type="entry name" value="RCC1/BLIP-II"/>
</dbReference>
<evidence type="ECO:0000256" key="2">
    <source>
        <dbReference type="SAM" id="MobiDB-lite"/>
    </source>
</evidence>
<dbReference type="InterPro" id="IPR053245">
    <property type="entry name" value="MitoProcess-Associated"/>
</dbReference>
<dbReference type="GO" id="GO:0005743">
    <property type="term" value="C:mitochondrial inner membrane"/>
    <property type="evidence" value="ECO:0007669"/>
    <property type="project" value="TreeGrafter"/>
</dbReference>
<dbReference type="InterPro" id="IPR000408">
    <property type="entry name" value="Reg_chr_condens"/>
</dbReference>